<dbReference type="EMBL" id="CAOQHR010000003">
    <property type="protein sequence ID" value="CAI6331866.1"/>
    <property type="molecule type" value="Genomic_DNA"/>
</dbReference>
<evidence type="ECO:0000256" key="3">
    <source>
        <dbReference type="SAM" id="MobiDB-lite"/>
    </source>
</evidence>
<dbReference type="GO" id="GO:0006364">
    <property type="term" value="P:rRNA processing"/>
    <property type="evidence" value="ECO:0007669"/>
    <property type="project" value="UniProtKB-KW"/>
</dbReference>
<evidence type="ECO:0008006" key="6">
    <source>
        <dbReference type="Google" id="ProtNLM"/>
    </source>
</evidence>
<evidence type="ECO:0000313" key="4">
    <source>
        <dbReference type="EMBL" id="CAI6331866.1"/>
    </source>
</evidence>
<gene>
    <name evidence="4" type="ORF">PDIGIT_LOCUS4895</name>
</gene>
<dbReference type="InterPro" id="IPR019398">
    <property type="entry name" value="Pre-rRNA_process_TSR2"/>
</dbReference>
<accession>A0A9W4UBT5</accession>
<reference evidence="4" key="1">
    <citation type="submission" date="2023-01" db="EMBL/GenBank/DDBJ databases">
        <authorList>
            <person name="Van Ghelder C."/>
            <person name="Rancurel C."/>
        </authorList>
    </citation>
    <scope>NUCLEOTIDE SEQUENCE</scope>
    <source>
        <strain evidence="4">CNCM I-4278</strain>
    </source>
</reference>
<proteinExistence type="inferred from homology"/>
<keyword evidence="5" id="KW-1185">Reference proteome</keyword>
<comment type="caution">
    <text evidence="4">The sequence shown here is derived from an EMBL/GenBank/DDBJ whole genome shotgun (WGS) entry which is preliminary data.</text>
</comment>
<dbReference type="PANTHER" id="PTHR21250">
    <property type="entry name" value="PRE-RRNA-PROCESSING PROTEIN TSR2 HOMOLOG"/>
    <property type="match status" value="1"/>
</dbReference>
<dbReference type="Pfam" id="PF10273">
    <property type="entry name" value="WGG"/>
    <property type="match status" value="1"/>
</dbReference>
<dbReference type="AlphaFoldDB" id="A0A9W4UBT5"/>
<dbReference type="Proteomes" id="UP001152607">
    <property type="component" value="Unassembled WGS sequence"/>
</dbReference>
<sequence>MSAHSEPSSNSLTPGMCMLQPCRLHKAHSFPAQFEAKFDLGIWHSLFGWQILTVAIQNQWGGPDSADKRDWLAGQISELFASDPETEAEDVEVMLLQVLEDEYGVRLEDETEVAVAREIMTIRKELSEGSTATVDRLQAKWEARKGKEVSTGNVQVREGNQDAEWDSVDEETDEEDGDVDMNDAPALVAVAKPKAAPQIDEDGFTKVVGRRGR</sequence>
<feature type="compositionally biased region" description="Acidic residues" evidence="3">
    <location>
        <begin position="161"/>
        <end position="180"/>
    </location>
</feature>
<protein>
    <recommendedName>
        <fullName evidence="6">Pre-rRNA-processing protein TSR2 homolog</fullName>
    </recommendedName>
</protein>
<organism evidence="4 5">
    <name type="scientific">Periconia digitata</name>
    <dbReference type="NCBI Taxonomy" id="1303443"/>
    <lineage>
        <taxon>Eukaryota</taxon>
        <taxon>Fungi</taxon>
        <taxon>Dikarya</taxon>
        <taxon>Ascomycota</taxon>
        <taxon>Pezizomycotina</taxon>
        <taxon>Dothideomycetes</taxon>
        <taxon>Pleosporomycetidae</taxon>
        <taxon>Pleosporales</taxon>
        <taxon>Massarineae</taxon>
        <taxon>Periconiaceae</taxon>
        <taxon>Periconia</taxon>
    </lineage>
</organism>
<evidence type="ECO:0000256" key="1">
    <source>
        <dbReference type="ARBA" id="ARBA00006524"/>
    </source>
</evidence>
<keyword evidence="2" id="KW-0698">rRNA processing</keyword>
<dbReference type="OrthoDB" id="263560at2759"/>
<feature type="region of interest" description="Disordered" evidence="3">
    <location>
        <begin position="149"/>
        <end position="180"/>
    </location>
</feature>
<evidence type="ECO:0000313" key="5">
    <source>
        <dbReference type="Proteomes" id="UP001152607"/>
    </source>
</evidence>
<evidence type="ECO:0000256" key="2">
    <source>
        <dbReference type="ARBA" id="ARBA00022552"/>
    </source>
</evidence>
<comment type="similarity">
    <text evidence="1">Belongs to the TSR2 family.</text>
</comment>
<name>A0A9W4UBT5_9PLEO</name>